<dbReference type="Proteomes" id="UP000094455">
    <property type="component" value="Unassembled WGS sequence"/>
</dbReference>
<dbReference type="InterPro" id="IPR011992">
    <property type="entry name" value="EF-hand-dom_pair"/>
</dbReference>
<dbReference type="InterPro" id="IPR002048">
    <property type="entry name" value="EF_hand_dom"/>
</dbReference>
<dbReference type="OrthoDB" id="429467at2759"/>
<dbReference type="AlphaFoldDB" id="A0A1E3NH69"/>
<evidence type="ECO:0000256" key="1">
    <source>
        <dbReference type="ARBA" id="ARBA00022737"/>
    </source>
</evidence>
<keyword evidence="1" id="KW-0677">Repeat</keyword>
<dbReference type="Gene3D" id="1.10.238.10">
    <property type="entry name" value="EF-hand"/>
    <property type="match status" value="1"/>
</dbReference>
<dbReference type="EMBL" id="KV454006">
    <property type="protein sequence ID" value="ODQ44693.1"/>
    <property type="molecule type" value="Genomic_DNA"/>
</dbReference>
<name>A0A1E3NH69_9ASCO</name>
<protein>
    <recommendedName>
        <fullName evidence="2">EF-hand domain-containing protein</fullName>
    </recommendedName>
</protein>
<keyword evidence="4" id="KW-1185">Reference proteome</keyword>
<accession>A0A1E3NH69</accession>
<dbReference type="PANTHER" id="PTHR23049">
    <property type="entry name" value="MYOSIN REGULATORY LIGHT CHAIN 2"/>
    <property type="match status" value="1"/>
</dbReference>
<dbReference type="STRING" id="763406.A0A1E3NH69"/>
<dbReference type="RefSeq" id="XP_019015806.1">
    <property type="nucleotide sequence ID" value="XM_019164759.1"/>
</dbReference>
<evidence type="ECO:0000313" key="3">
    <source>
        <dbReference type="EMBL" id="ODQ44693.1"/>
    </source>
</evidence>
<dbReference type="PROSITE" id="PS50222">
    <property type="entry name" value="EF_HAND_2"/>
    <property type="match status" value="1"/>
</dbReference>
<proteinExistence type="predicted"/>
<evidence type="ECO:0000313" key="4">
    <source>
        <dbReference type="Proteomes" id="UP000094455"/>
    </source>
</evidence>
<dbReference type="GeneID" id="30181446"/>
<organism evidence="3 4">
    <name type="scientific">Pichia membranifaciens NRRL Y-2026</name>
    <dbReference type="NCBI Taxonomy" id="763406"/>
    <lineage>
        <taxon>Eukaryota</taxon>
        <taxon>Fungi</taxon>
        <taxon>Dikarya</taxon>
        <taxon>Ascomycota</taxon>
        <taxon>Saccharomycotina</taxon>
        <taxon>Pichiomycetes</taxon>
        <taxon>Pichiales</taxon>
        <taxon>Pichiaceae</taxon>
        <taxon>Pichia</taxon>
    </lineage>
</organism>
<dbReference type="SUPFAM" id="SSF47473">
    <property type="entry name" value="EF-hand"/>
    <property type="match status" value="1"/>
</dbReference>
<sequence>MTDQTDGNKDFTKSQIQKYRMLFNLIDQDGDEKISVKDLKVAASDVNLKLDDSVIKDMLKSAGGKSVDFNSFLKIAGAQFGGFSEESELRDALTTFDGKDGIDSAVLKSSLGELAESDADKKAVAGVVDEFTKENKITGYKKFDSEKFIESVKQ</sequence>
<reference evidence="3 4" key="1">
    <citation type="journal article" date="2016" name="Proc. Natl. Acad. Sci. U.S.A.">
        <title>Comparative genomics of biotechnologically important yeasts.</title>
        <authorList>
            <person name="Riley R."/>
            <person name="Haridas S."/>
            <person name="Wolfe K.H."/>
            <person name="Lopes M.R."/>
            <person name="Hittinger C.T."/>
            <person name="Goeker M."/>
            <person name="Salamov A.A."/>
            <person name="Wisecaver J.H."/>
            <person name="Long T.M."/>
            <person name="Calvey C.H."/>
            <person name="Aerts A.L."/>
            <person name="Barry K.W."/>
            <person name="Choi C."/>
            <person name="Clum A."/>
            <person name="Coughlan A.Y."/>
            <person name="Deshpande S."/>
            <person name="Douglass A.P."/>
            <person name="Hanson S.J."/>
            <person name="Klenk H.-P."/>
            <person name="LaButti K.M."/>
            <person name="Lapidus A."/>
            <person name="Lindquist E.A."/>
            <person name="Lipzen A.M."/>
            <person name="Meier-Kolthoff J.P."/>
            <person name="Ohm R.A."/>
            <person name="Otillar R.P."/>
            <person name="Pangilinan J.L."/>
            <person name="Peng Y."/>
            <person name="Rokas A."/>
            <person name="Rosa C.A."/>
            <person name="Scheuner C."/>
            <person name="Sibirny A.A."/>
            <person name="Slot J.C."/>
            <person name="Stielow J.B."/>
            <person name="Sun H."/>
            <person name="Kurtzman C.P."/>
            <person name="Blackwell M."/>
            <person name="Grigoriev I.V."/>
            <person name="Jeffries T.W."/>
        </authorList>
    </citation>
    <scope>NUCLEOTIDE SEQUENCE [LARGE SCALE GENOMIC DNA]</scope>
    <source>
        <strain evidence="3 4">NRRL Y-2026</strain>
    </source>
</reference>
<gene>
    <name evidence="3" type="ORF">PICMEDRAFT_74399</name>
</gene>
<feature type="domain" description="EF-hand" evidence="2">
    <location>
        <begin position="14"/>
        <end position="49"/>
    </location>
</feature>
<dbReference type="GO" id="GO:0005509">
    <property type="term" value="F:calcium ion binding"/>
    <property type="evidence" value="ECO:0007669"/>
    <property type="project" value="InterPro"/>
</dbReference>
<dbReference type="InterPro" id="IPR050403">
    <property type="entry name" value="Myosin_RLC"/>
</dbReference>
<evidence type="ECO:0000259" key="2">
    <source>
        <dbReference type="PROSITE" id="PS50222"/>
    </source>
</evidence>